<reference evidence="2" key="1">
    <citation type="submission" date="2014-11" db="EMBL/GenBank/DDBJ databases">
        <authorList>
            <person name="Amaro Gonzalez C."/>
        </authorList>
    </citation>
    <scope>NUCLEOTIDE SEQUENCE</scope>
</reference>
<accession>A0A0E9WEF1</accession>
<reference evidence="2" key="2">
    <citation type="journal article" date="2015" name="Fish Shellfish Immunol.">
        <title>Early steps in the European eel (Anguilla anguilla)-Vibrio vulnificus interaction in the gills: Role of the RtxA13 toxin.</title>
        <authorList>
            <person name="Callol A."/>
            <person name="Pajuelo D."/>
            <person name="Ebbesson L."/>
            <person name="Teles M."/>
            <person name="MacKenzie S."/>
            <person name="Amaro C."/>
        </authorList>
    </citation>
    <scope>NUCLEOTIDE SEQUENCE</scope>
</reference>
<sequence length="32" mass="3433">MVRAREPSPKSPPSAALSFPDTGKITFTEINS</sequence>
<evidence type="ECO:0000313" key="2">
    <source>
        <dbReference type="EMBL" id="JAH87863.1"/>
    </source>
</evidence>
<protein>
    <submittedName>
        <fullName evidence="2">Uncharacterized protein</fullName>
    </submittedName>
</protein>
<dbReference type="EMBL" id="GBXM01020714">
    <property type="protein sequence ID" value="JAH87863.1"/>
    <property type="molecule type" value="Transcribed_RNA"/>
</dbReference>
<organism evidence="2">
    <name type="scientific">Anguilla anguilla</name>
    <name type="common">European freshwater eel</name>
    <name type="synonym">Muraena anguilla</name>
    <dbReference type="NCBI Taxonomy" id="7936"/>
    <lineage>
        <taxon>Eukaryota</taxon>
        <taxon>Metazoa</taxon>
        <taxon>Chordata</taxon>
        <taxon>Craniata</taxon>
        <taxon>Vertebrata</taxon>
        <taxon>Euteleostomi</taxon>
        <taxon>Actinopterygii</taxon>
        <taxon>Neopterygii</taxon>
        <taxon>Teleostei</taxon>
        <taxon>Anguilliformes</taxon>
        <taxon>Anguillidae</taxon>
        <taxon>Anguilla</taxon>
    </lineage>
</organism>
<evidence type="ECO:0000256" key="1">
    <source>
        <dbReference type="SAM" id="MobiDB-lite"/>
    </source>
</evidence>
<dbReference type="AlphaFoldDB" id="A0A0E9WEF1"/>
<name>A0A0E9WEF1_ANGAN</name>
<proteinExistence type="predicted"/>
<feature type="region of interest" description="Disordered" evidence="1">
    <location>
        <begin position="1"/>
        <end position="32"/>
    </location>
</feature>